<dbReference type="InterPro" id="IPR049492">
    <property type="entry name" value="BD-FAE-like_dom"/>
</dbReference>
<keyword evidence="1 4" id="KW-0378">Hydrolase</keyword>
<feature type="domain" description="BD-FAE-like" evidence="3">
    <location>
        <begin position="41"/>
        <end position="147"/>
    </location>
</feature>
<keyword evidence="5" id="KW-1185">Reference proteome</keyword>
<organism evidence="4 5">
    <name type="scientific">Boseongicola aestuarii</name>
    <dbReference type="NCBI Taxonomy" id="1470561"/>
    <lineage>
        <taxon>Bacteria</taxon>
        <taxon>Pseudomonadati</taxon>
        <taxon>Pseudomonadota</taxon>
        <taxon>Alphaproteobacteria</taxon>
        <taxon>Rhodobacterales</taxon>
        <taxon>Paracoccaceae</taxon>
        <taxon>Boseongicola</taxon>
    </lineage>
</organism>
<dbReference type="GO" id="GO:0106435">
    <property type="term" value="F:carboxylesterase activity"/>
    <property type="evidence" value="ECO:0007669"/>
    <property type="project" value="UniProtKB-EC"/>
</dbReference>
<evidence type="ECO:0000259" key="3">
    <source>
        <dbReference type="Pfam" id="PF20434"/>
    </source>
</evidence>
<dbReference type="InterPro" id="IPR050300">
    <property type="entry name" value="GDXG_lipolytic_enzyme"/>
</dbReference>
<dbReference type="RefSeq" id="WP_093975685.1">
    <property type="nucleotide sequence ID" value="NZ_FXXQ01000017.1"/>
</dbReference>
<dbReference type="Gene3D" id="3.40.50.1820">
    <property type="entry name" value="alpha/beta hydrolase"/>
    <property type="match status" value="1"/>
</dbReference>
<feature type="signal peptide" evidence="2">
    <location>
        <begin position="1"/>
        <end position="20"/>
    </location>
</feature>
<dbReference type="EC" id="3.1.1.1" evidence="4"/>
<evidence type="ECO:0000256" key="1">
    <source>
        <dbReference type="ARBA" id="ARBA00022801"/>
    </source>
</evidence>
<dbReference type="PANTHER" id="PTHR48081">
    <property type="entry name" value="AB HYDROLASE SUPERFAMILY PROTEIN C4A8.06C"/>
    <property type="match status" value="1"/>
</dbReference>
<protein>
    <submittedName>
        <fullName evidence="4">Carboxylesterase NlhH</fullName>
        <ecNumber evidence="4">3.1.1.1</ecNumber>
    </submittedName>
</protein>
<name>A0A238J472_9RHOB</name>
<proteinExistence type="predicted"/>
<reference evidence="4 5" key="1">
    <citation type="submission" date="2017-05" db="EMBL/GenBank/DDBJ databases">
        <authorList>
            <person name="Song R."/>
            <person name="Chenine A.L."/>
            <person name="Ruprecht R.M."/>
        </authorList>
    </citation>
    <scope>NUCLEOTIDE SEQUENCE [LARGE SCALE GENOMIC DNA]</scope>
    <source>
        <strain evidence="4 5">CECT 8489</strain>
    </source>
</reference>
<evidence type="ECO:0000313" key="4">
    <source>
        <dbReference type="EMBL" id="SMX25498.1"/>
    </source>
</evidence>
<dbReference type="EMBL" id="FXXQ01000017">
    <property type="protein sequence ID" value="SMX25498.1"/>
    <property type="molecule type" value="Genomic_DNA"/>
</dbReference>
<accession>A0A238J472</accession>
<dbReference type="PANTHER" id="PTHR48081:SF33">
    <property type="entry name" value="KYNURENINE FORMAMIDASE"/>
    <property type="match status" value="1"/>
</dbReference>
<sequence>MKNVRAILVCFWALANAASADNTLVSLEEDVPFGALPQQTLDIYFPKTATSSTRVLVFFYGGGFTKGSKANIRRLGQSFASKGTIVVAPNYRLYPEVAFPEFVQDAALAISYVWRSLRDEDGRPRPIVIGGWSAGAYISALVAYDDRYLEAASGSQVVVNGFIGLAGPYQGGLCSGQSCPHIFPKETKLDWSVSRFVDPTDPPMLLVRGTHDMFVDASNLTKMAAAGEAAGIGVSTLVVRNASHEDLISELHESDSLVRTAVDAYLREVVGD</sequence>
<evidence type="ECO:0000256" key="2">
    <source>
        <dbReference type="SAM" id="SignalP"/>
    </source>
</evidence>
<dbReference type="OrthoDB" id="9771666at2"/>
<feature type="chain" id="PRO_5012398743" evidence="2">
    <location>
        <begin position="21"/>
        <end position="272"/>
    </location>
</feature>
<dbReference type="Proteomes" id="UP000201838">
    <property type="component" value="Unassembled WGS sequence"/>
</dbReference>
<evidence type="ECO:0000313" key="5">
    <source>
        <dbReference type="Proteomes" id="UP000201838"/>
    </source>
</evidence>
<dbReference type="SUPFAM" id="SSF53474">
    <property type="entry name" value="alpha/beta-Hydrolases"/>
    <property type="match status" value="1"/>
</dbReference>
<keyword evidence="2" id="KW-0732">Signal</keyword>
<gene>
    <name evidence="4" type="primary">nlhH_1</name>
    <name evidence="4" type="ORF">BOA8489_03641</name>
</gene>
<dbReference type="AlphaFoldDB" id="A0A238J472"/>
<dbReference type="InterPro" id="IPR029058">
    <property type="entry name" value="AB_hydrolase_fold"/>
</dbReference>
<dbReference type="Pfam" id="PF20434">
    <property type="entry name" value="BD-FAE"/>
    <property type="match status" value="1"/>
</dbReference>